<feature type="domain" description="ResB-like" evidence="8">
    <location>
        <begin position="14"/>
        <end position="278"/>
    </location>
</feature>
<evidence type="ECO:0000256" key="5">
    <source>
        <dbReference type="ARBA" id="ARBA00023136"/>
    </source>
</evidence>
<protein>
    <recommendedName>
        <fullName evidence="6">Cytochrome c biogenesis protein CcsB</fullName>
    </recommendedName>
</protein>
<comment type="caution">
    <text evidence="9">The sequence shown here is derived from an EMBL/GenBank/DDBJ whole genome shotgun (WGS) entry which is preliminary data.</text>
</comment>
<keyword evidence="10" id="KW-1185">Reference proteome</keyword>
<keyword evidence="5 6" id="KW-0472">Membrane</keyword>
<gene>
    <name evidence="6" type="primary">ccsB</name>
    <name evidence="6" type="synonym">ccs1</name>
    <name evidence="9" type="ORF">C7K55_05140</name>
</gene>
<name>A0A2P7MYK2_9CYAN</name>
<evidence type="ECO:0000256" key="7">
    <source>
        <dbReference type="SAM" id="Phobius"/>
    </source>
</evidence>
<feature type="transmembrane region" description="Helical" evidence="7">
    <location>
        <begin position="372"/>
        <end position="390"/>
    </location>
</feature>
<keyword evidence="6" id="KW-0793">Thylakoid</keyword>
<dbReference type="PANTHER" id="PTHR31566">
    <property type="entry name" value="CYTOCHROME C BIOGENESIS PROTEIN CCS1, CHLOROPLASTIC"/>
    <property type="match status" value="1"/>
</dbReference>
<evidence type="ECO:0000256" key="1">
    <source>
        <dbReference type="ARBA" id="ARBA00004141"/>
    </source>
</evidence>
<comment type="subunit">
    <text evidence="6">May interact with CcsA.</text>
</comment>
<dbReference type="Pfam" id="PF05140">
    <property type="entry name" value="ResB"/>
    <property type="match status" value="2"/>
</dbReference>
<evidence type="ECO:0000256" key="4">
    <source>
        <dbReference type="ARBA" id="ARBA00022989"/>
    </source>
</evidence>
<evidence type="ECO:0000313" key="10">
    <source>
        <dbReference type="Proteomes" id="UP000243002"/>
    </source>
</evidence>
<proteinExistence type="inferred from homology"/>
<evidence type="ECO:0000259" key="8">
    <source>
        <dbReference type="Pfam" id="PF05140"/>
    </source>
</evidence>
<feature type="transmembrane region" description="Helical" evidence="7">
    <location>
        <begin position="165"/>
        <end position="183"/>
    </location>
</feature>
<dbReference type="PANTHER" id="PTHR31566:SF0">
    <property type="entry name" value="CYTOCHROME C BIOGENESIS PROTEIN CCS1, CHLOROPLASTIC"/>
    <property type="match status" value="1"/>
</dbReference>
<dbReference type="EMBL" id="PXXO01000004">
    <property type="protein sequence ID" value="PSJ06309.1"/>
    <property type="molecule type" value="Genomic_DNA"/>
</dbReference>
<dbReference type="RefSeq" id="WP_106502344.1">
    <property type="nucleotide sequence ID" value="NZ_PXXO01000004.1"/>
</dbReference>
<dbReference type="InterPro" id="IPR023494">
    <property type="entry name" value="Cyt_c_bgen_Ccs1/CcsB/ResB"/>
</dbReference>
<organism evidence="9 10">
    <name type="scientific">Cyanobium usitatum str. Tous</name>
    <dbReference type="NCBI Taxonomy" id="2116684"/>
    <lineage>
        <taxon>Bacteria</taxon>
        <taxon>Bacillati</taxon>
        <taxon>Cyanobacteriota</taxon>
        <taxon>Cyanophyceae</taxon>
        <taxon>Synechococcales</taxon>
        <taxon>Prochlorococcaceae</taxon>
        <taxon>Cyanobium</taxon>
    </lineage>
</organism>
<evidence type="ECO:0000313" key="9">
    <source>
        <dbReference type="EMBL" id="PSJ06309.1"/>
    </source>
</evidence>
<keyword evidence="4 6" id="KW-1133">Transmembrane helix</keyword>
<dbReference type="AlphaFoldDB" id="A0A2P7MYK2"/>
<reference evidence="9 10" key="1">
    <citation type="journal article" date="2018" name="Environ. Microbiol.">
        <title>Ecological and genomic features of two widespread freshwater picocyanobacteria.</title>
        <authorList>
            <person name="Cabello-Yeves P.J."/>
            <person name="Picazo A."/>
            <person name="Camacho A."/>
            <person name="Callieri C."/>
            <person name="Rosselli R."/>
            <person name="Roda-Garcia J.J."/>
            <person name="Coutinho F.H."/>
            <person name="Rodriguez-Valera F."/>
        </authorList>
    </citation>
    <scope>NUCLEOTIDE SEQUENCE [LARGE SCALE GENOMIC DNA]</scope>
    <source>
        <strain evidence="9 10">Tous</strain>
    </source>
</reference>
<dbReference type="HAMAP" id="MF_01392">
    <property type="entry name" value="CytC_Ccs1"/>
    <property type="match status" value="1"/>
</dbReference>
<comment type="subcellular location">
    <subcellularLocation>
        <location evidence="6">Cellular thylakoid membrane</location>
        <topology evidence="6">Multi-pass membrane protein</topology>
    </subcellularLocation>
    <subcellularLocation>
        <location evidence="1">Membrane</location>
        <topology evidence="1">Multi-pass membrane protein</topology>
    </subcellularLocation>
</comment>
<dbReference type="OrthoDB" id="9770923at2"/>
<evidence type="ECO:0000256" key="3">
    <source>
        <dbReference type="ARBA" id="ARBA00022748"/>
    </source>
</evidence>
<keyword evidence="2 6" id="KW-0812">Transmembrane</keyword>
<dbReference type="GO" id="GO:0017004">
    <property type="term" value="P:cytochrome complex assembly"/>
    <property type="evidence" value="ECO:0007669"/>
    <property type="project" value="UniProtKB-UniRule"/>
</dbReference>
<feature type="transmembrane region" description="Helical" evidence="7">
    <location>
        <begin position="69"/>
        <end position="89"/>
    </location>
</feature>
<dbReference type="InterPro" id="IPR007816">
    <property type="entry name" value="ResB-like_domain"/>
</dbReference>
<evidence type="ECO:0000256" key="2">
    <source>
        <dbReference type="ARBA" id="ARBA00022692"/>
    </source>
</evidence>
<keyword evidence="3 6" id="KW-0201">Cytochrome c-type biogenesis</keyword>
<dbReference type="Proteomes" id="UP000243002">
    <property type="component" value="Unassembled WGS sequence"/>
</dbReference>
<comment type="function">
    <text evidence="6">Required during biogenesis of c-type cytochromes (cytochrome c6 and cytochrome f) at the step of heme attachment.</text>
</comment>
<feature type="domain" description="ResB-like" evidence="8">
    <location>
        <begin position="353"/>
        <end position="425"/>
    </location>
</feature>
<sequence>MKALLRLVGWISDLRVAIVLLLVIAVTSGVGTAIPQREPADLYHRLYDPQPWLGLLNGDGVLALQLDHVYSSGWFLGLLAWLALALLLCSWRRQWPALQAALRWIDYSTPRQLSKLSVAETLSTNSPKASLDQLAGLLQRQGWQIQRHDDRLAARKGLLGRVGPLLVHAGMVVLMLGAAWGALGGQRAEQYLAPGRSLELMDSRGSSQLTLALDHFSIQRDPAGRPEQFTSQLRILEGDGSGGSLLKQAEISVNHPLRFQGVTLYQADWALATISLQLGKSPLLELPLQSFPQLGEQIWGIVLPTRPDGSEPVLLSLGSEQGPVEIYGADGISLARLAPGGAAVEVKGLPIRVESVLPASGILLKRDPGVPLVYAGFAIALAGGGLSLLATRQLWAIAEQPAGQAGQLHVAGLCNRNLTGFAAELPQMLAQL</sequence>
<dbReference type="GO" id="GO:0031676">
    <property type="term" value="C:plasma membrane-derived thylakoid membrane"/>
    <property type="evidence" value="ECO:0007669"/>
    <property type="project" value="UniProtKB-SubCell"/>
</dbReference>
<comment type="similarity">
    <text evidence="6">Belongs to the Ccs1/CcsB family.</text>
</comment>
<accession>A0A2P7MYK2</accession>
<evidence type="ECO:0000256" key="6">
    <source>
        <dbReference type="HAMAP-Rule" id="MF_01392"/>
    </source>
</evidence>